<evidence type="ECO:0000313" key="1">
    <source>
        <dbReference type="EMBL" id="MDM5436879.1"/>
    </source>
</evidence>
<proteinExistence type="predicted"/>
<dbReference type="InterPro" id="IPR035965">
    <property type="entry name" value="PAS-like_dom_sf"/>
</dbReference>
<protein>
    <recommendedName>
        <fullName evidence="3">PAS domain-containing protein</fullName>
    </recommendedName>
</protein>
<accession>A0ABT7R1S0</accession>
<sequence>MEKDIDLAIVLCKVIKVYREMYGEMIFKFRRKNNDFIYTDIDPRLLKLIGLKREEFINKSPREIFTRRETVDKLLDIYREAYEGTKVIYCILDPMKNVYVISLQRKMKNKAVEEVYGRCIIMTADDKVLDMTKGVMIFDYSEFYG</sequence>
<dbReference type="Gene3D" id="3.30.450.20">
    <property type="entry name" value="PAS domain"/>
    <property type="match status" value="1"/>
</dbReference>
<reference evidence="1 2" key="1">
    <citation type="submission" date="2023-06" db="EMBL/GenBank/DDBJ databases">
        <title>Comparative genomics of Bacillaceae isolates and their secondary metabolite potential.</title>
        <authorList>
            <person name="Song L."/>
            <person name="Nielsen L.J."/>
            <person name="Mohite O."/>
            <person name="Xu X."/>
            <person name="Weber T."/>
            <person name="Kovacs A.T."/>
        </authorList>
    </citation>
    <scope>NUCLEOTIDE SEQUENCE [LARGE SCALE GENOMIC DNA]</scope>
    <source>
        <strain evidence="1 2">DX2.1</strain>
    </source>
</reference>
<dbReference type="RefSeq" id="WP_289357872.1">
    <property type="nucleotide sequence ID" value="NZ_JAUCFG010000002.1"/>
</dbReference>
<name>A0ABT7R1S0_9BACI</name>
<gene>
    <name evidence="1" type="ORF">QUG02_01460</name>
</gene>
<comment type="caution">
    <text evidence="1">The sequence shown here is derived from an EMBL/GenBank/DDBJ whole genome shotgun (WGS) entry which is preliminary data.</text>
</comment>
<organism evidence="1 2">
    <name type="scientific">Bacillus hominis</name>
    <dbReference type="NCBI Taxonomy" id="2817478"/>
    <lineage>
        <taxon>Bacteria</taxon>
        <taxon>Bacillati</taxon>
        <taxon>Bacillota</taxon>
        <taxon>Bacilli</taxon>
        <taxon>Bacillales</taxon>
        <taxon>Bacillaceae</taxon>
        <taxon>Bacillus</taxon>
        <taxon>Bacillus cereus group</taxon>
    </lineage>
</organism>
<evidence type="ECO:0008006" key="3">
    <source>
        <dbReference type="Google" id="ProtNLM"/>
    </source>
</evidence>
<dbReference type="Proteomes" id="UP001224139">
    <property type="component" value="Unassembled WGS sequence"/>
</dbReference>
<dbReference type="SUPFAM" id="SSF55785">
    <property type="entry name" value="PYP-like sensor domain (PAS domain)"/>
    <property type="match status" value="1"/>
</dbReference>
<dbReference type="EMBL" id="JAUCFG010000002">
    <property type="protein sequence ID" value="MDM5436879.1"/>
    <property type="molecule type" value="Genomic_DNA"/>
</dbReference>
<keyword evidence="2" id="KW-1185">Reference proteome</keyword>
<evidence type="ECO:0000313" key="2">
    <source>
        <dbReference type="Proteomes" id="UP001224139"/>
    </source>
</evidence>